<dbReference type="OrthoDB" id="410404at2759"/>
<dbReference type="PANTHER" id="PTHR47027">
    <property type="entry name" value="REVERSE TRANSCRIPTASE DOMAIN-CONTAINING PROTEIN"/>
    <property type="match status" value="1"/>
</dbReference>
<organism evidence="3">
    <name type="scientific">Schistocephalus solidus</name>
    <name type="common">Tapeworm</name>
    <dbReference type="NCBI Taxonomy" id="70667"/>
    <lineage>
        <taxon>Eukaryota</taxon>
        <taxon>Metazoa</taxon>
        <taxon>Spiralia</taxon>
        <taxon>Lophotrochozoa</taxon>
        <taxon>Platyhelminthes</taxon>
        <taxon>Cestoda</taxon>
        <taxon>Eucestoda</taxon>
        <taxon>Diphyllobothriidea</taxon>
        <taxon>Diphyllobothriidae</taxon>
        <taxon>Schistocephalus</taxon>
    </lineage>
</organism>
<dbReference type="Proteomes" id="UP000275846">
    <property type="component" value="Unassembled WGS sequence"/>
</dbReference>
<evidence type="ECO:0000313" key="2">
    <source>
        <dbReference type="Proteomes" id="UP000275846"/>
    </source>
</evidence>
<gene>
    <name evidence="1" type="ORF">SSLN_LOCUS5314</name>
</gene>
<protein>
    <submittedName>
        <fullName evidence="1 3">Uncharacterized protein</fullName>
    </submittedName>
</protein>
<name>A0A183SM66_SCHSO</name>
<sequence length="104" mass="12248">MYKAVVLTTLLYGGETWTVYSNQARNRNHFHPSCLRRILKIGWQDRIPDTEVLERTGILSSHAMLRQVQLRWSGHLVRMDDERLPKRIFYGDVATGPRRQGRQK</sequence>
<accession>A0A183SM66</accession>
<dbReference type="EMBL" id="UYSU01033203">
    <property type="protein sequence ID" value="VDL91699.1"/>
    <property type="molecule type" value="Genomic_DNA"/>
</dbReference>
<reference evidence="3" key="1">
    <citation type="submission" date="2016-06" db="UniProtKB">
        <authorList>
            <consortium name="WormBaseParasite"/>
        </authorList>
    </citation>
    <scope>IDENTIFICATION</scope>
</reference>
<dbReference type="PANTHER" id="PTHR47027:SF26">
    <property type="entry name" value="REVERSE TRANSCRIPTASE DOMAIN-CONTAINING PROTEIN"/>
    <property type="match status" value="1"/>
</dbReference>
<keyword evidence="2" id="KW-1185">Reference proteome</keyword>
<reference evidence="1 2" key="2">
    <citation type="submission" date="2018-11" db="EMBL/GenBank/DDBJ databases">
        <authorList>
            <consortium name="Pathogen Informatics"/>
        </authorList>
    </citation>
    <scope>NUCLEOTIDE SEQUENCE [LARGE SCALE GENOMIC DNA]</scope>
    <source>
        <strain evidence="1 2">NST_G2</strain>
    </source>
</reference>
<evidence type="ECO:0000313" key="3">
    <source>
        <dbReference type="WBParaSite" id="SSLN_0000548501-mRNA-1"/>
    </source>
</evidence>
<dbReference type="WBParaSite" id="SSLN_0000548501-mRNA-1">
    <property type="protein sequence ID" value="SSLN_0000548501-mRNA-1"/>
    <property type="gene ID" value="SSLN_0000548501"/>
</dbReference>
<proteinExistence type="predicted"/>
<evidence type="ECO:0000313" key="1">
    <source>
        <dbReference type="EMBL" id="VDL91699.1"/>
    </source>
</evidence>
<dbReference type="AlphaFoldDB" id="A0A183SM66"/>